<protein>
    <recommendedName>
        <fullName evidence="7">FAD-binding domain-containing protein</fullName>
    </recommendedName>
</protein>
<evidence type="ECO:0000313" key="8">
    <source>
        <dbReference type="EMBL" id="KAF4618175.1"/>
    </source>
</evidence>
<evidence type="ECO:0000259" key="7">
    <source>
        <dbReference type="Pfam" id="PF01494"/>
    </source>
</evidence>
<evidence type="ECO:0000313" key="9">
    <source>
        <dbReference type="Proteomes" id="UP000521872"/>
    </source>
</evidence>
<keyword evidence="9" id="KW-1185">Reference proteome</keyword>
<dbReference type="InterPro" id="IPR050493">
    <property type="entry name" value="FAD-dep_Monooxygenase_BioMet"/>
</dbReference>
<dbReference type="GO" id="GO:0071949">
    <property type="term" value="F:FAD binding"/>
    <property type="evidence" value="ECO:0007669"/>
    <property type="project" value="InterPro"/>
</dbReference>
<accession>A0A8H4QWW3</accession>
<dbReference type="EMBL" id="JAACJL010000018">
    <property type="protein sequence ID" value="KAF4618175.1"/>
    <property type="molecule type" value="Genomic_DNA"/>
</dbReference>
<dbReference type="PANTHER" id="PTHR13789">
    <property type="entry name" value="MONOOXYGENASE"/>
    <property type="match status" value="1"/>
</dbReference>
<feature type="domain" description="FAD-binding" evidence="7">
    <location>
        <begin position="10"/>
        <end position="185"/>
    </location>
</feature>
<keyword evidence="5" id="KW-0560">Oxidoreductase</keyword>
<dbReference type="PANTHER" id="PTHR13789:SF318">
    <property type="entry name" value="GERANYLGERANYL DIPHOSPHATE REDUCTASE"/>
    <property type="match status" value="1"/>
</dbReference>
<comment type="similarity">
    <text evidence="2">Belongs to the paxM FAD-dependent monooxygenase family.</text>
</comment>
<dbReference type="AlphaFoldDB" id="A0A8H4QWW3"/>
<dbReference type="SUPFAM" id="SSF51905">
    <property type="entry name" value="FAD/NAD(P)-binding domain"/>
    <property type="match status" value="1"/>
</dbReference>
<evidence type="ECO:0000256" key="3">
    <source>
        <dbReference type="ARBA" id="ARBA00022630"/>
    </source>
</evidence>
<name>A0A8H4QWW3_9AGAR</name>
<sequence length="467" mass="51130">MDLVKKKKLRIAIVGGGIGGLALAVTLKKLGVEDKITLDVYEAAAKLSQVGAGVTMWPRAWEIMKNLGMEEQLIAKLPPGQEKPAMSEQRFYLSMRKSNQREGVPIVDVVGPGGAASYHRADIQSILLDQASPTLQYHLSHRLTKYRESKDGLILEFSNGSTAVCDLLVGADGINSAVRKTLLAEGKHWTEEEIDLHARPIWTGIHCYRCLVDADLVRRESPESRCLNKLTLVSIPPNLTIGVTKSDWDGSFAVKIGYHLVVYPISQGQQINVAALVLNPEKKGTYLDGPVVQQSKREDIIRHYQGWEEDVEVLLKHIPDPSRWSIQYIKPLDSYISQSGRALLLGDAAHATTPDFASGAGLAIESAYFLGHIISKVLEKNLAPYASATTITKVYDEIRRPFCNAAAAASRTLGTMSNFTVPGSEQYIDGVEMPADKLSELGALIQGGWDWVSTSAMPDLERALGMI</sequence>
<dbReference type="Pfam" id="PF01494">
    <property type="entry name" value="FAD_binding_3"/>
    <property type="match status" value="2"/>
</dbReference>
<organism evidence="8 9">
    <name type="scientific">Agrocybe pediades</name>
    <dbReference type="NCBI Taxonomy" id="84607"/>
    <lineage>
        <taxon>Eukaryota</taxon>
        <taxon>Fungi</taxon>
        <taxon>Dikarya</taxon>
        <taxon>Basidiomycota</taxon>
        <taxon>Agaricomycotina</taxon>
        <taxon>Agaricomycetes</taxon>
        <taxon>Agaricomycetidae</taxon>
        <taxon>Agaricales</taxon>
        <taxon>Agaricineae</taxon>
        <taxon>Strophariaceae</taxon>
        <taxon>Agrocybe</taxon>
    </lineage>
</organism>
<evidence type="ECO:0000256" key="6">
    <source>
        <dbReference type="ARBA" id="ARBA00023033"/>
    </source>
</evidence>
<dbReference type="Proteomes" id="UP000521872">
    <property type="component" value="Unassembled WGS sequence"/>
</dbReference>
<dbReference type="Gene3D" id="3.50.50.60">
    <property type="entry name" value="FAD/NAD(P)-binding domain"/>
    <property type="match status" value="1"/>
</dbReference>
<evidence type="ECO:0000256" key="5">
    <source>
        <dbReference type="ARBA" id="ARBA00023002"/>
    </source>
</evidence>
<evidence type="ECO:0000256" key="4">
    <source>
        <dbReference type="ARBA" id="ARBA00022827"/>
    </source>
</evidence>
<feature type="domain" description="FAD-binding" evidence="7">
    <location>
        <begin position="338"/>
        <end position="405"/>
    </location>
</feature>
<comment type="caution">
    <text evidence="8">The sequence shown here is derived from an EMBL/GenBank/DDBJ whole genome shotgun (WGS) entry which is preliminary data.</text>
</comment>
<dbReference type="InterPro" id="IPR036188">
    <property type="entry name" value="FAD/NAD-bd_sf"/>
</dbReference>
<dbReference type="PRINTS" id="PR00420">
    <property type="entry name" value="RNGMNOXGNASE"/>
</dbReference>
<proteinExistence type="inferred from homology"/>
<dbReference type="SUPFAM" id="SSF54373">
    <property type="entry name" value="FAD-linked reductases, C-terminal domain"/>
    <property type="match status" value="1"/>
</dbReference>
<dbReference type="InterPro" id="IPR002938">
    <property type="entry name" value="FAD-bd"/>
</dbReference>
<reference evidence="8 9" key="1">
    <citation type="submission" date="2019-12" db="EMBL/GenBank/DDBJ databases">
        <authorList>
            <person name="Floudas D."/>
            <person name="Bentzer J."/>
            <person name="Ahren D."/>
            <person name="Johansson T."/>
            <person name="Persson P."/>
            <person name="Tunlid A."/>
        </authorList>
    </citation>
    <scope>NUCLEOTIDE SEQUENCE [LARGE SCALE GENOMIC DNA]</scope>
    <source>
        <strain evidence="8 9">CBS 102.39</strain>
    </source>
</reference>
<keyword evidence="6" id="KW-0503">Monooxygenase</keyword>
<keyword evidence="3" id="KW-0285">Flavoprotein</keyword>
<gene>
    <name evidence="8" type="ORF">D9613_011654</name>
</gene>
<dbReference type="GO" id="GO:0004497">
    <property type="term" value="F:monooxygenase activity"/>
    <property type="evidence" value="ECO:0007669"/>
    <property type="project" value="UniProtKB-KW"/>
</dbReference>
<keyword evidence="4" id="KW-0274">FAD</keyword>
<evidence type="ECO:0000256" key="2">
    <source>
        <dbReference type="ARBA" id="ARBA00007992"/>
    </source>
</evidence>
<comment type="cofactor">
    <cofactor evidence="1">
        <name>FAD</name>
        <dbReference type="ChEBI" id="CHEBI:57692"/>
    </cofactor>
</comment>
<evidence type="ECO:0000256" key="1">
    <source>
        <dbReference type="ARBA" id="ARBA00001974"/>
    </source>
</evidence>